<comment type="catalytic activity">
    <reaction evidence="11">
        <text>a fatty acyl-[ACP] + malonyl-[ACP] + H(+) = a 3-oxoacyl-[ACP] + holo-[ACP] + CO2</text>
        <dbReference type="Rhea" id="RHEA:22836"/>
        <dbReference type="Rhea" id="RHEA-COMP:9623"/>
        <dbReference type="Rhea" id="RHEA-COMP:9685"/>
        <dbReference type="Rhea" id="RHEA-COMP:9916"/>
        <dbReference type="Rhea" id="RHEA-COMP:14125"/>
        <dbReference type="ChEBI" id="CHEBI:15378"/>
        <dbReference type="ChEBI" id="CHEBI:16526"/>
        <dbReference type="ChEBI" id="CHEBI:64479"/>
        <dbReference type="ChEBI" id="CHEBI:78449"/>
        <dbReference type="ChEBI" id="CHEBI:78776"/>
        <dbReference type="ChEBI" id="CHEBI:138651"/>
    </reaction>
</comment>
<evidence type="ECO:0000256" key="10">
    <source>
        <dbReference type="ARBA" id="ARBA00023315"/>
    </source>
</evidence>
<keyword evidence="15" id="KW-1185">Reference proteome</keyword>
<reference evidence="14 15" key="1">
    <citation type="submission" date="2024-03" db="EMBL/GenBank/DDBJ databases">
        <title>High-quality draft genome sequence of Oceanobacter sp. wDCs-4.</title>
        <authorList>
            <person name="Dong C."/>
        </authorList>
    </citation>
    <scope>NUCLEOTIDE SEQUENCE [LARGE SCALE GENOMIC DNA]</scope>
    <source>
        <strain evidence="15">wDCs-4</strain>
    </source>
</reference>
<keyword evidence="5 11" id="KW-0444">Lipid biosynthesis</keyword>
<accession>A0ABW8NGL9</accession>
<evidence type="ECO:0000259" key="13">
    <source>
        <dbReference type="PROSITE" id="PS52004"/>
    </source>
</evidence>
<evidence type="ECO:0000256" key="9">
    <source>
        <dbReference type="ARBA" id="ARBA00023160"/>
    </source>
</evidence>
<dbReference type="PROSITE" id="PS00606">
    <property type="entry name" value="KS3_1"/>
    <property type="match status" value="1"/>
</dbReference>
<keyword evidence="7" id="KW-0276">Fatty acid metabolism</keyword>
<evidence type="ECO:0000256" key="4">
    <source>
        <dbReference type="ARBA" id="ARBA00014657"/>
    </source>
</evidence>
<sequence>MTKRRVVVTGLGTVNPMGLDVATTWQAVCQGKSGIGPVTHFDASSYSTRIVGAVKNFDITSVMSAKEARKLDPFLQYAMVAAEQAMQDAGFSDDIDFNRFGVAVGSGIGGLNTIEQNYQQLVKSGPRRVSPFLVPAAVINMASGNIAIRHGLKGPNFAITTACTTGTHNIGYAARTIAYGDADLMLAGGTEGSSSPLGMAGFAAARAMSTRNDEPEKASRPWDKDRDGFVLSDGAAILVLESLEHAQARGARIYAELIGLGMSDDAYHVTSPPADGSGACAAMTNALKDGGVTPEQVDYINAHGTSTQVGDIAETNAIKKLFGDQAYKLAVSSTKSMTGHLLGAAGAIEAMFTVLAIQDGIIPPTINLDNPDDGCDLDYVPHIARKADVSIALSNSFGFGGTNGSLLFSRFNG</sequence>
<dbReference type="PIRSF" id="PIRSF000447">
    <property type="entry name" value="KAS_II"/>
    <property type="match status" value="1"/>
</dbReference>
<dbReference type="InterPro" id="IPR018201">
    <property type="entry name" value="Ketoacyl_synth_AS"/>
</dbReference>
<evidence type="ECO:0000256" key="7">
    <source>
        <dbReference type="ARBA" id="ARBA00022832"/>
    </source>
</evidence>
<dbReference type="Gene3D" id="3.40.47.10">
    <property type="match status" value="1"/>
</dbReference>
<dbReference type="EC" id="2.3.1.179" evidence="3 11"/>
<evidence type="ECO:0000256" key="6">
    <source>
        <dbReference type="ARBA" id="ARBA00022679"/>
    </source>
</evidence>
<keyword evidence="6 11" id="KW-0808">Transferase</keyword>
<comment type="catalytic activity">
    <reaction evidence="11">
        <text>(9Z)-hexadecenoyl-[ACP] + malonyl-[ACP] + H(+) = 3-oxo-(11Z)-octadecenoyl-[ACP] + holo-[ACP] + CO2</text>
        <dbReference type="Rhea" id="RHEA:55040"/>
        <dbReference type="Rhea" id="RHEA-COMP:9623"/>
        <dbReference type="Rhea" id="RHEA-COMP:9685"/>
        <dbReference type="Rhea" id="RHEA-COMP:10800"/>
        <dbReference type="Rhea" id="RHEA-COMP:14074"/>
        <dbReference type="ChEBI" id="CHEBI:15378"/>
        <dbReference type="ChEBI" id="CHEBI:16526"/>
        <dbReference type="ChEBI" id="CHEBI:64479"/>
        <dbReference type="ChEBI" id="CHEBI:78449"/>
        <dbReference type="ChEBI" id="CHEBI:83989"/>
        <dbReference type="ChEBI" id="CHEBI:138538"/>
        <dbReference type="EC" id="2.3.1.179"/>
    </reaction>
</comment>
<comment type="pathway">
    <text evidence="1 11">Lipid metabolism; fatty acid biosynthesis.</text>
</comment>
<dbReference type="PANTHER" id="PTHR11712">
    <property type="entry name" value="POLYKETIDE SYNTHASE-RELATED"/>
    <property type="match status" value="1"/>
</dbReference>
<evidence type="ECO:0000313" key="15">
    <source>
        <dbReference type="Proteomes" id="UP001620597"/>
    </source>
</evidence>
<evidence type="ECO:0000256" key="8">
    <source>
        <dbReference type="ARBA" id="ARBA00023098"/>
    </source>
</evidence>
<evidence type="ECO:0000256" key="12">
    <source>
        <dbReference type="RuleBase" id="RU003694"/>
    </source>
</evidence>
<dbReference type="PANTHER" id="PTHR11712:SF336">
    <property type="entry name" value="3-OXOACYL-[ACYL-CARRIER-PROTEIN] SYNTHASE, MITOCHONDRIAL"/>
    <property type="match status" value="1"/>
</dbReference>
<dbReference type="InterPro" id="IPR017568">
    <property type="entry name" value="3-oxoacyl-ACP_synth-2"/>
</dbReference>
<keyword evidence="8" id="KW-0443">Lipid metabolism</keyword>
<dbReference type="SUPFAM" id="SSF53901">
    <property type="entry name" value="Thiolase-like"/>
    <property type="match status" value="2"/>
</dbReference>
<name>A0ABW8NGL9_9GAMM</name>
<dbReference type="InterPro" id="IPR016039">
    <property type="entry name" value="Thiolase-like"/>
</dbReference>
<evidence type="ECO:0000256" key="3">
    <source>
        <dbReference type="ARBA" id="ARBA00012356"/>
    </source>
</evidence>
<evidence type="ECO:0000256" key="11">
    <source>
        <dbReference type="PIRNR" id="PIRNR000447"/>
    </source>
</evidence>
<dbReference type="InterPro" id="IPR014031">
    <property type="entry name" value="Ketoacyl_synth_C"/>
</dbReference>
<evidence type="ECO:0000256" key="1">
    <source>
        <dbReference type="ARBA" id="ARBA00005194"/>
    </source>
</evidence>
<dbReference type="Proteomes" id="UP001620597">
    <property type="component" value="Unassembled WGS sequence"/>
</dbReference>
<dbReference type="RefSeq" id="WP_416205412.1">
    <property type="nucleotide sequence ID" value="NZ_JBBKTX010000006.1"/>
</dbReference>
<dbReference type="NCBIfam" id="NF004970">
    <property type="entry name" value="PRK06333.1"/>
    <property type="match status" value="1"/>
</dbReference>
<proteinExistence type="inferred from homology"/>
<dbReference type="InterPro" id="IPR020841">
    <property type="entry name" value="PKS_Beta-ketoAc_synthase_dom"/>
</dbReference>
<dbReference type="EMBL" id="JBBKTX010000006">
    <property type="protein sequence ID" value="MFK4752079.1"/>
    <property type="molecule type" value="Genomic_DNA"/>
</dbReference>
<dbReference type="CDD" id="cd00834">
    <property type="entry name" value="KAS_I_II"/>
    <property type="match status" value="1"/>
</dbReference>
<evidence type="ECO:0000313" key="14">
    <source>
        <dbReference type="EMBL" id="MFK4752079.1"/>
    </source>
</evidence>
<dbReference type="NCBIfam" id="TIGR03150">
    <property type="entry name" value="fabF"/>
    <property type="match status" value="1"/>
</dbReference>
<comment type="similarity">
    <text evidence="2 11 12">Belongs to the thiolase-like superfamily. Beta-ketoacyl-ACP synthases family.</text>
</comment>
<protein>
    <recommendedName>
        <fullName evidence="4 11">3-oxoacyl-[acyl-carrier-protein] synthase 2</fullName>
        <ecNumber evidence="3 11">2.3.1.179</ecNumber>
    </recommendedName>
</protein>
<dbReference type="InterPro" id="IPR000794">
    <property type="entry name" value="Beta-ketoacyl_synthase"/>
</dbReference>
<comment type="function">
    <text evidence="11">Involved in the type II fatty acid elongation cycle. Catalyzes the elongation of a wide range of acyl-ACP by the addition of two carbons from malonyl-ACP to an acyl acceptor. Can efficiently catalyze the conversion of palmitoleoyl-ACP (cis-hexadec-9-enoyl-ACP) to cis-vaccenoyl-ACP (cis-octadec-11-enoyl-ACP), an essential step in the thermal regulation of fatty acid composition.</text>
</comment>
<dbReference type="PROSITE" id="PS52004">
    <property type="entry name" value="KS3_2"/>
    <property type="match status" value="1"/>
</dbReference>
<dbReference type="InterPro" id="IPR014030">
    <property type="entry name" value="Ketoacyl_synth_N"/>
</dbReference>
<gene>
    <name evidence="14" type="primary">fabF</name>
    <name evidence="14" type="ORF">WG929_06630</name>
</gene>
<dbReference type="Pfam" id="PF02801">
    <property type="entry name" value="Ketoacyl-synt_C"/>
    <property type="match status" value="1"/>
</dbReference>
<feature type="domain" description="Ketosynthase family 3 (KS3)" evidence="13">
    <location>
        <begin position="3"/>
        <end position="410"/>
    </location>
</feature>
<keyword evidence="10 11" id="KW-0012">Acyltransferase</keyword>
<keyword evidence="9 11" id="KW-0275">Fatty acid biosynthesis</keyword>
<dbReference type="NCBIfam" id="NF005589">
    <property type="entry name" value="PRK07314.1"/>
    <property type="match status" value="1"/>
</dbReference>
<organism evidence="14 15">
    <name type="scientific">Oceanobacter antarcticus</name>
    <dbReference type="NCBI Taxonomy" id="3133425"/>
    <lineage>
        <taxon>Bacteria</taxon>
        <taxon>Pseudomonadati</taxon>
        <taxon>Pseudomonadota</taxon>
        <taxon>Gammaproteobacteria</taxon>
        <taxon>Oceanospirillales</taxon>
        <taxon>Oceanospirillaceae</taxon>
        <taxon>Oceanobacter</taxon>
    </lineage>
</organism>
<dbReference type="Pfam" id="PF00109">
    <property type="entry name" value="ketoacyl-synt"/>
    <property type="match status" value="1"/>
</dbReference>
<dbReference type="SMART" id="SM00825">
    <property type="entry name" value="PKS_KS"/>
    <property type="match status" value="1"/>
</dbReference>
<evidence type="ECO:0000256" key="5">
    <source>
        <dbReference type="ARBA" id="ARBA00022516"/>
    </source>
</evidence>
<dbReference type="GO" id="GO:0004315">
    <property type="term" value="F:3-oxoacyl-[acyl-carrier-protein] synthase activity"/>
    <property type="evidence" value="ECO:0007669"/>
    <property type="project" value="UniProtKB-EC"/>
</dbReference>
<evidence type="ECO:0000256" key="2">
    <source>
        <dbReference type="ARBA" id="ARBA00008467"/>
    </source>
</evidence>
<comment type="caution">
    <text evidence="14">The sequence shown here is derived from an EMBL/GenBank/DDBJ whole genome shotgun (WGS) entry which is preliminary data.</text>
</comment>